<protein>
    <submittedName>
        <fullName evidence="2">Uncharacterized protein</fullName>
    </submittedName>
</protein>
<evidence type="ECO:0000313" key="2">
    <source>
        <dbReference type="EMBL" id="MBX02568.1"/>
    </source>
</evidence>
<organism evidence="2">
    <name type="scientific">Rhizophora mucronata</name>
    <name type="common">Asiatic mangrove</name>
    <dbReference type="NCBI Taxonomy" id="61149"/>
    <lineage>
        <taxon>Eukaryota</taxon>
        <taxon>Viridiplantae</taxon>
        <taxon>Streptophyta</taxon>
        <taxon>Embryophyta</taxon>
        <taxon>Tracheophyta</taxon>
        <taxon>Spermatophyta</taxon>
        <taxon>Magnoliopsida</taxon>
        <taxon>eudicotyledons</taxon>
        <taxon>Gunneridae</taxon>
        <taxon>Pentapetalae</taxon>
        <taxon>rosids</taxon>
        <taxon>fabids</taxon>
        <taxon>Malpighiales</taxon>
        <taxon>Rhizophoraceae</taxon>
        <taxon>Rhizophora</taxon>
    </lineage>
</organism>
<proteinExistence type="predicted"/>
<feature type="region of interest" description="Disordered" evidence="1">
    <location>
        <begin position="1"/>
        <end position="25"/>
    </location>
</feature>
<feature type="compositionally biased region" description="Polar residues" evidence="1">
    <location>
        <begin position="11"/>
        <end position="25"/>
    </location>
</feature>
<dbReference type="AlphaFoldDB" id="A0A2P2KA12"/>
<sequence>MGKVTEKVNNRRTFSNKMPRHTPSTRSIFNWKTQYIISIEMYVNQI</sequence>
<dbReference type="EMBL" id="GGEC01022084">
    <property type="protein sequence ID" value="MBX02568.1"/>
    <property type="molecule type" value="Transcribed_RNA"/>
</dbReference>
<evidence type="ECO:0000256" key="1">
    <source>
        <dbReference type="SAM" id="MobiDB-lite"/>
    </source>
</evidence>
<reference evidence="2" key="1">
    <citation type="submission" date="2018-02" db="EMBL/GenBank/DDBJ databases">
        <title>Rhizophora mucronata_Transcriptome.</title>
        <authorList>
            <person name="Meera S.P."/>
            <person name="Sreeshan A."/>
            <person name="Augustine A."/>
        </authorList>
    </citation>
    <scope>NUCLEOTIDE SEQUENCE</scope>
    <source>
        <tissue evidence="2">Leaf</tissue>
    </source>
</reference>
<name>A0A2P2KA12_RHIMU</name>
<accession>A0A2P2KA12</accession>